<evidence type="ECO:0000313" key="1">
    <source>
        <dbReference type="EMBL" id="CCE64339.1"/>
    </source>
</evidence>
<name>G8BX35_TETPH</name>
<reference evidence="1 2" key="1">
    <citation type="journal article" date="2011" name="Proc. Natl. Acad. Sci. U.S.A.">
        <title>Evolutionary erosion of yeast sex chromosomes by mating-type switching accidents.</title>
        <authorList>
            <person name="Gordon J.L."/>
            <person name="Armisen D."/>
            <person name="Proux-Wera E."/>
            <person name="Oheigeartaigh S.S."/>
            <person name="Byrne K.P."/>
            <person name="Wolfe K.H."/>
        </authorList>
    </citation>
    <scope>NUCLEOTIDE SEQUENCE [LARGE SCALE GENOMIC DNA]</scope>
    <source>
        <strain evidence="2">ATCC 24235 / CBS 4417 / NBRC 1672 / NRRL Y-8282 / UCD 70-5</strain>
    </source>
</reference>
<dbReference type="HOGENOM" id="CLU_1571697_0_0_1"/>
<dbReference type="EMBL" id="HE612863">
    <property type="protein sequence ID" value="CCE64339.1"/>
    <property type="molecule type" value="Genomic_DNA"/>
</dbReference>
<proteinExistence type="predicted"/>
<dbReference type="AlphaFoldDB" id="G8BX35"/>
<protein>
    <submittedName>
        <fullName evidence="1">Uncharacterized protein</fullName>
    </submittedName>
</protein>
<evidence type="ECO:0000313" key="2">
    <source>
        <dbReference type="Proteomes" id="UP000005666"/>
    </source>
</evidence>
<dbReference type="KEGG" id="tpf:TPHA_0H01320"/>
<sequence length="170" mass="19660">MQDRYIFLSILISSEGNFTNTYYLMSPHWYPVHIAFQMSQSLSKESPWFISEWGRIFVNSDISCSFIMNSTFGIHTVSNFFHVPPCCYRGLETIENLKIFKFFKLYFSGGLSHRNVCGGSLNVFSFSDFDVYFCTAALPIRELLCKRRVIMGTDPILSHPLLLNGRYKIS</sequence>
<organism evidence="1 2">
    <name type="scientific">Tetrapisispora phaffii (strain ATCC 24235 / CBS 4417 / NBRC 1672 / NRRL Y-8282 / UCD 70-5)</name>
    <name type="common">Yeast</name>
    <name type="synonym">Fabospora phaffii</name>
    <dbReference type="NCBI Taxonomy" id="1071381"/>
    <lineage>
        <taxon>Eukaryota</taxon>
        <taxon>Fungi</taxon>
        <taxon>Dikarya</taxon>
        <taxon>Ascomycota</taxon>
        <taxon>Saccharomycotina</taxon>
        <taxon>Saccharomycetes</taxon>
        <taxon>Saccharomycetales</taxon>
        <taxon>Saccharomycetaceae</taxon>
        <taxon>Tetrapisispora</taxon>
    </lineage>
</organism>
<dbReference type="RefSeq" id="XP_003686773.1">
    <property type="nucleotide sequence ID" value="XM_003686725.1"/>
</dbReference>
<dbReference type="GeneID" id="11533879"/>
<keyword evidence="2" id="KW-1185">Reference proteome</keyword>
<gene>
    <name evidence="1" type="primary">TPHA0H01320</name>
    <name evidence="1" type="ordered locus">TPHA_0H01320</name>
</gene>
<dbReference type="Proteomes" id="UP000005666">
    <property type="component" value="Chromosome 8"/>
</dbReference>
<accession>G8BX35</accession>